<dbReference type="SMART" id="SM00388">
    <property type="entry name" value="HisKA"/>
    <property type="match status" value="1"/>
</dbReference>
<dbReference type="EC" id="2.7.13.3" evidence="2"/>
<feature type="domain" description="PAS" evidence="10">
    <location>
        <begin position="409"/>
        <end position="479"/>
    </location>
</feature>
<gene>
    <name evidence="12" type="ORF">IQ247_00315</name>
</gene>
<keyword evidence="13" id="KW-1185">Reference proteome</keyword>
<feature type="domain" description="PAC" evidence="11">
    <location>
        <begin position="229"/>
        <end position="281"/>
    </location>
</feature>
<dbReference type="SMART" id="SM00448">
    <property type="entry name" value="REC"/>
    <property type="match status" value="1"/>
</dbReference>
<dbReference type="PRINTS" id="PR00344">
    <property type="entry name" value="BCTRLSENSOR"/>
</dbReference>
<dbReference type="Gene3D" id="3.30.450.20">
    <property type="entry name" value="PAS domain"/>
    <property type="match status" value="3"/>
</dbReference>
<evidence type="ECO:0000259" key="10">
    <source>
        <dbReference type="PROSITE" id="PS50112"/>
    </source>
</evidence>
<dbReference type="InterPro" id="IPR004358">
    <property type="entry name" value="Sig_transdc_His_kin-like_C"/>
</dbReference>
<dbReference type="SUPFAM" id="SSF55785">
    <property type="entry name" value="PYP-like sensor domain (PAS domain)"/>
    <property type="match status" value="3"/>
</dbReference>
<comment type="catalytic activity">
    <reaction evidence="1">
        <text>ATP + protein L-histidine = ADP + protein N-phospho-L-histidine.</text>
        <dbReference type="EC" id="2.7.13.3"/>
    </reaction>
</comment>
<reference evidence="12" key="1">
    <citation type="submission" date="2020-10" db="EMBL/GenBank/DDBJ databases">
        <authorList>
            <person name="Castelo-Branco R."/>
            <person name="Eusebio N."/>
            <person name="Adriana R."/>
            <person name="Vieira A."/>
            <person name="Brugerolle De Fraissinette N."/>
            <person name="Rezende De Castro R."/>
            <person name="Schneider M.P."/>
            <person name="Vasconcelos V."/>
            <person name="Leao P.N."/>
        </authorList>
    </citation>
    <scope>NUCLEOTIDE SEQUENCE</scope>
    <source>
        <strain evidence="12">LEGE 06105</strain>
    </source>
</reference>
<evidence type="ECO:0000313" key="12">
    <source>
        <dbReference type="EMBL" id="MBE9211173.1"/>
    </source>
</evidence>
<evidence type="ECO:0000313" key="13">
    <source>
        <dbReference type="Proteomes" id="UP000620559"/>
    </source>
</evidence>
<dbReference type="GO" id="GO:0000155">
    <property type="term" value="F:phosphorelay sensor kinase activity"/>
    <property type="evidence" value="ECO:0007669"/>
    <property type="project" value="InterPro"/>
</dbReference>
<dbReference type="InterPro" id="IPR001610">
    <property type="entry name" value="PAC"/>
</dbReference>
<dbReference type="FunFam" id="3.30.450.20:FF:000099">
    <property type="entry name" value="Sensory box sensor histidine kinase"/>
    <property type="match status" value="1"/>
</dbReference>
<dbReference type="SMART" id="SM00091">
    <property type="entry name" value="PAS"/>
    <property type="match status" value="3"/>
</dbReference>
<sequence length="791" mass="90433">MVQQLTVLIIDDNFQDYQKYEGYLRDNSQRSYVILSKSTGKAALDLCKSVEVDLILIEYRLPDMDGLEFFCKLKQQQPTPSIIMLTEYGNENIAVQAMKSGFQDYLVKQQVTAKILNSTVESALLNAAKFAPQLIDIELEISNLKQTQEELRLSNERFQLASRAVECVIYDWDITFNSVIRTQGITSILGYSLEEIEPTIEWWMELVHPEDKNSLFQPLQIVLANQDYYSFEYRVRHKNGEYRYVLDRGLVVRNAMEHPVRVVGSMSDITETKQVEAALRESETKFKAIIESNIVGIYFGDFTGKIYEANDAFLETFGYTREELEAGLLYWNRMTPGEYSQLDAQRMQELRVNGVCKPFEKEYFHKNGTRIPILLAIATIEGRKASGYSVCFVLDISKRKQAQAELRQSEQRYRFLSEALPQIVWCCNPQGECEYISQRWFEYTGQPIEQAMNFGWLELLHPDDVESVSKLWNQALGKGENYEAEMRYRRSDGVYRWFLIRALPMKDQQGKILNWFGTSTDIHEIKQLEAIRREILQREQTARTAAEAANRSKDDFVAMVSHDLRSPLNAILGWAKLLRTRKLDQAGTIRALETIERNAKSQAKLLEDLLDSSRMLRGTIQLDITQINLIEAVEIAIDSAYPVANVKSIYIEFNIKSILNNSVALIQGDFNRLQQVLGNLLSNAIKFTPEGGRIEVNLSVEEMEKQGLGIQKSTFSNYAQITVTDTGIGINGEFLPYVFERYRQAEGTRKKGGLGLGLAITRHIVELHGGTIEVFSRGEGQGSTFTIKLPI</sequence>
<dbReference type="PANTHER" id="PTHR43304">
    <property type="entry name" value="PHYTOCHROME-LIKE PROTEIN CPH1"/>
    <property type="match status" value="1"/>
</dbReference>
<dbReference type="CDD" id="cd16922">
    <property type="entry name" value="HATPase_EvgS-ArcB-TorS-like"/>
    <property type="match status" value="1"/>
</dbReference>
<comment type="caution">
    <text evidence="7">Lacks conserved residue(s) required for the propagation of feature annotation.</text>
</comment>
<evidence type="ECO:0000259" key="9">
    <source>
        <dbReference type="PROSITE" id="PS50110"/>
    </source>
</evidence>
<proteinExistence type="predicted"/>
<evidence type="ECO:0000259" key="8">
    <source>
        <dbReference type="PROSITE" id="PS50109"/>
    </source>
</evidence>
<dbReference type="SUPFAM" id="SSF52172">
    <property type="entry name" value="CheY-like"/>
    <property type="match status" value="1"/>
</dbReference>
<dbReference type="Pfam" id="PF08447">
    <property type="entry name" value="PAS_3"/>
    <property type="match status" value="2"/>
</dbReference>
<protein>
    <recommendedName>
        <fullName evidence="2">histidine kinase</fullName>
        <ecNumber evidence="2">2.7.13.3</ecNumber>
    </recommendedName>
</protein>
<feature type="domain" description="PAC" evidence="11">
    <location>
        <begin position="357"/>
        <end position="408"/>
    </location>
</feature>
<dbReference type="SUPFAM" id="SSF55874">
    <property type="entry name" value="ATPase domain of HSP90 chaperone/DNA topoisomerase II/histidine kinase"/>
    <property type="match status" value="1"/>
</dbReference>
<dbReference type="EMBL" id="JADEWL010000001">
    <property type="protein sequence ID" value="MBE9211173.1"/>
    <property type="molecule type" value="Genomic_DNA"/>
</dbReference>
<comment type="caution">
    <text evidence="12">The sequence shown here is derived from an EMBL/GenBank/DDBJ whole genome shotgun (WGS) entry which is preliminary data.</text>
</comment>
<dbReference type="InterPro" id="IPR000014">
    <property type="entry name" value="PAS"/>
</dbReference>
<dbReference type="Proteomes" id="UP000620559">
    <property type="component" value="Unassembled WGS sequence"/>
</dbReference>
<dbReference type="Pfam" id="PF00072">
    <property type="entry name" value="Response_reg"/>
    <property type="match status" value="1"/>
</dbReference>
<accession>A0A8J7EZ81</accession>
<keyword evidence="6" id="KW-0902">Two-component regulatory system</keyword>
<dbReference type="RefSeq" id="WP_193915589.1">
    <property type="nucleotide sequence ID" value="NZ_JADEWL010000001.1"/>
</dbReference>
<feature type="domain" description="Response regulatory" evidence="9">
    <location>
        <begin position="6"/>
        <end position="123"/>
    </location>
</feature>
<dbReference type="PANTHER" id="PTHR43304:SF1">
    <property type="entry name" value="PAC DOMAIN-CONTAINING PROTEIN"/>
    <property type="match status" value="1"/>
</dbReference>
<dbReference type="Pfam" id="PF00512">
    <property type="entry name" value="HisKA"/>
    <property type="match status" value="1"/>
</dbReference>
<feature type="domain" description="PAS" evidence="10">
    <location>
        <begin position="154"/>
        <end position="226"/>
    </location>
</feature>
<dbReference type="InterPro" id="IPR036097">
    <property type="entry name" value="HisK_dim/P_sf"/>
</dbReference>
<feature type="domain" description="Histidine kinase" evidence="8">
    <location>
        <begin position="559"/>
        <end position="791"/>
    </location>
</feature>
<dbReference type="InterPro" id="IPR052162">
    <property type="entry name" value="Sensor_kinase/Photoreceptor"/>
</dbReference>
<dbReference type="InterPro" id="IPR035965">
    <property type="entry name" value="PAS-like_dom_sf"/>
</dbReference>
<dbReference type="SMART" id="SM00387">
    <property type="entry name" value="HATPase_c"/>
    <property type="match status" value="1"/>
</dbReference>
<dbReference type="Pfam" id="PF02518">
    <property type="entry name" value="HATPase_c"/>
    <property type="match status" value="1"/>
</dbReference>
<keyword evidence="4" id="KW-0808">Transferase</keyword>
<keyword evidence="3" id="KW-0597">Phosphoprotein</keyword>
<dbReference type="InterPro" id="IPR003661">
    <property type="entry name" value="HisK_dim/P_dom"/>
</dbReference>
<dbReference type="InterPro" id="IPR036890">
    <property type="entry name" value="HATPase_C_sf"/>
</dbReference>
<dbReference type="InterPro" id="IPR011006">
    <property type="entry name" value="CheY-like_superfamily"/>
</dbReference>
<dbReference type="InterPro" id="IPR000700">
    <property type="entry name" value="PAS-assoc_C"/>
</dbReference>
<dbReference type="FunFam" id="3.30.565.10:FF:000006">
    <property type="entry name" value="Sensor histidine kinase WalK"/>
    <property type="match status" value="1"/>
</dbReference>
<dbReference type="PROSITE" id="PS50113">
    <property type="entry name" value="PAC"/>
    <property type="match status" value="3"/>
</dbReference>
<keyword evidence="5" id="KW-0418">Kinase</keyword>
<dbReference type="CDD" id="cd00156">
    <property type="entry name" value="REC"/>
    <property type="match status" value="1"/>
</dbReference>
<evidence type="ECO:0000256" key="6">
    <source>
        <dbReference type="ARBA" id="ARBA00023012"/>
    </source>
</evidence>
<evidence type="ECO:0000256" key="3">
    <source>
        <dbReference type="ARBA" id="ARBA00022553"/>
    </source>
</evidence>
<dbReference type="Gene3D" id="1.10.287.130">
    <property type="match status" value="1"/>
</dbReference>
<dbReference type="InterPro" id="IPR003594">
    <property type="entry name" value="HATPase_dom"/>
</dbReference>
<feature type="domain" description="PAS" evidence="10">
    <location>
        <begin position="282"/>
        <end position="324"/>
    </location>
</feature>
<evidence type="ECO:0000256" key="4">
    <source>
        <dbReference type="ARBA" id="ARBA00022679"/>
    </source>
</evidence>
<feature type="domain" description="PAC" evidence="11">
    <location>
        <begin position="482"/>
        <end position="534"/>
    </location>
</feature>
<dbReference type="AlphaFoldDB" id="A0A8J7EZ81"/>
<dbReference type="InterPro" id="IPR013655">
    <property type="entry name" value="PAS_fold_3"/>
</dbReference>
<dbReference type="PROSITE" id="PS50109">
    <property type="entry name" value="HIS_KIN"/>
    <property type="match status" value="1"/>
</dbReference>
<evidence type="ECO:0000256" key="5">
    <source>
        <dbReference type="ARBA" id="ARBA00022777"/>
    </source>
</evidence>
<dbReference type="PROSITE" id="PS50110">
    <property type="entry name" value="RESPONSE_REGULATORY"/>
    <property type="match status" value="1"/>
</dbReference>
<dbReference type="SMART" id="SM00086">
    <property type="entry name" value="PAC"/>
    <property type="match status" value="3"/>
</dbReference>
<name>A0A8J7EZ81_9CYAN</name>
<evidence type="ECO:0000256" key="2">
    <source>
        <dbReference type="ARBA" id="ARBA00012438"/>
    </source>
</evidence>
<dbReference type="InterPro" id="IPR005467">
    <property type="entry name" value="His_kinase_dom"/>
</dbReference>
<evidence type="ECO:0000256" key="7">
    <source>
        <dbReference type="PROSITE-ProRule" id="PRU00169"/>
    </source>
</evidence>
<dbReference type="PROSITE" id="PS50112">
    <property type="entry name" value="PAS"/>
    <property type="match status" value="3"/>
</dbReference>
<dbReference type="CDD" id="cd00082">
    <property type="entry name" value="HisKA"/>
    <property type="match status" value="1"/>
</dbReference>
<dbReference type="CDD" id="cd00130">
    <property type="entry name" value="PAS"/>
    <property type="match status" value="3"/>
</dbReference>
<organism evidence="12 13">
    <name type="scientific">Plectonema cf. radiosum LEGE 06105</name>
    <dbReference type="NCBI Taxonomy" id="945769"/>
    <lineage>
        <taxon>Bacteria</taxon>
        <taxon>Bacillati</taxon>
        <taxon>Cyanobacteriota</taxon>
        <taxon>Cyanophyceae</taxon>
        <taxon>Oscillatoriophycideae</taxon>
        <taxon>Oscillatoriales</taxon>
        <taxon>Microcoleaceae</taxon>
        <taxon>Plectonema</taxon>
    </lineage>
</organism>
<dbReference type="Gene3D" id="3.40.50.2300">
    <property type="match status" value="1"/>
</dbReference>
<dbReference type="SUPFAM" id="SSF47384">
    <property type="entry name" value="Homodimeric domain of signal transducing histidine kinase"/>
    <property type="match status" value="1"/>
</dbReference>
<evidence type="ECO:0000259" key="11">
    <source>
        <dbReference type="PROSITE" id="PS50113"/>
    </source>
</evidence>
<dbReference type="Gene3D" id="3.30.565.10">
    <property type="entry name" value="Histidine kinase-like ATPase, C-terminal domain"/>
    <property type="match status" value="1"/>
</dbReference>
<dbReference type="Pfam" id="PF13426">
    <property type="entry name" value="PAS_9"/>
    <property type="match status" value="1"/>
</dbReference>
<dbReference type="InterPro" id="IPR001789">
    <property type="entry name" value="Sig_transdc_resp-reg_receiver"/>
</dbReference>
<dbReference type="NCBIfam" id="TIGR00229">
    <property type="entry name" value="sensory_box"/>
    <property type="match status" value="3"/>
</dbReference>
<evidence type="ECO:0000256" key="1">
    <source>
        <dbReference type="ARBA" id="ARBA00000085"/>
    </source>
</evidence>